<comment type="caution">
    <text evidence="1">The sequence shown here is derived from an EMBL/GenBank/DDBJ whole genome shotgun (WGS) entry which is preliminary data.</text>
</comment>
<organism evidence="1">
    <name type="scientific">mine drainage metagenome</name>
    <dbReference type="NCBI Taxonomy" id="410659"/>
    <lineage>
        <taxon>unclassified sequences</taxon>
        <taxon>metagenomes</taxon>
        <taxon>ecological metagenomes</taxon>
    </lineage>
</organism>
<protein>
    <submittedName>
        <fullName evidence="1">Uncharacterized protein</fullName>
    </submittedName>
</protein>
<dbReference type="EMBL" id="MLJW01003388">
    <property type="protein sequence ID" value="OIQ72165.1"/>
    <property type="molecule type" value="Genomic_DNA"/>
</dbReference>
<gene>
    <name evidence="1" type="ORF">GALL_462100</name>
</gene>
<proteinExistence type="predicted"/>
<evidence type="ECO:0000313" key="1">
    <source>
        <dbReference type="EMBL" id="OIQ72165.1"/>
    </source>
</evidence>
<name>A0A1J5Q894_9ZZZZ</name>
<dbReference type="AlphaFoldDB" id="A0A1J5Q894"/>
<accession>A0A1J5Q894</accession>
<sequence length="192" mass="20807">MGFGQAHGAEPLATGHLVQIGRLLLVGAVSVQGRVSTMCETRVHGPGLVGAVEHFIKTLVDHQWQTLAAELGLAGQCRPTAFDVFCVRLLEAVGSSDLVAGDIQRATLRITDLVERKDHLCGKFATFFKHGVDGVGICIGVGRHRLQVLRDLEHFMHDKLHVTQGWGIDGHERFSLKIQINGAVPGLAWGRP</sequence>
<reference evidence="1" key="1">
    <citation type="submission" date="2016-10" db="EMBL/GenBank/DDBJ databases">
        <title>Sequence of Gallionella enrichment culture.</title>
        <authorList>
            <person name="Poehlein A."/>
            <person name="Muehling M."/>
            <person name="Daniel R."/>
        </authorList>
    </citation>
    <scope>NUCLEOTIDE SEQUENCE</scope>
</reference>